<evidence type="ECO:0008006" key="3">
    <source>
        <dbReference type="Google" id="ProtNLM"/>
    </source>
</evidence>
<accession>A0AAD8KFR3</accession>
<protein>
    <recommendedName>
        <fullName evidence="3">Reverse transcriptase domain-containing protein</fullName>
    </recommendedName>
</protein>
<dbReference type="EMBL" id="JAUHHV010000006">
    <property type="protein sequence ID" value="KAK1421839.1"/>
    <property type="molecule type" value="Genomic_DNA"/>
</dbReference>
<dbReference type="PANTHER" id="PTHR15503:SF45">
    <property type="entry name" value="RNA-DIRECTED DNA POLYMERASE HOMOLOG"/>
    <property type="match status" value="1"/>
</dbReference>
<evidence type="ECO:0000313" key="1">
    <source>
        <dbReference type="EMBL" id="KAK1421839.1"/>
    </source>
</evidence>
<comment type="caution">
    <text evidence="1">The sequence shown here is derived from an EMBL/GenBank/DDBJ whole genome shotgun (WGS) entry which is preliminary data.</text>
</comment>
<organism evidence="1 2">
    <name type="scientific">Tagetes erecta</name>
    <name type="common">African marigold</name>
    <dbReference type="NCBI Taxonomy" id="13708"/>
    <lineage>
        <taxon>Eukaryota</taxon>
        <taxon>Viridiplantae</taxon>
        <taxon>Streptophyta</taxon>
        <taxon>Embryophyta</taxon>
        <taxon>Tracheophyta</taxon>
        <taxon>Spermatophyta</taxon>
        <taxon>Magnoliopsida</taxon>
        <taxon>eudicotyledons</taxon>
        <taxon>Gunneridae</taxon>
        <taxon>Pentapetalae</taxon>
        <taxon>asterids</taxon>
        <taxon>campanulids</taxon>
        <taxon>Asterales</taxon>
        <taxon>Asteraceae</taxon>
        <taxon>Asteroideae</taxon>
        <taxon>Heliantheae alliance</taxon>
        <taxon>Tageteae</taxon>
        <taxon>Tagetes</taxon>
    </lineage>
</organism>
<dbReference type="AlphaFoldDB" id="A0AAD8KFR3"/>
<dbReference type="Proteomes" id="UP001229421">
    <property type="component" value="Unassembled WGS sequence"/>
</dbReference>
<dbReference type="Pfam" id="PF08284">
    <property type="entry name" value="RVP_2"/>
    <property type="match status" value="1"/>
</dbReference>
<dbReference type="InterPro" id="IPR021109">
    <property type="entry name" value="Peptidase_aspartic_dom_sf"/>
</dbReference>
<dbReference type="Gene3D" id="2.40.70.10">
    <property type="entry name" value="Acid Proteases"/>
    <property type="match status" value="1"/>
</dbReference>
<gene>
    <name evidence="1" type="ORF">QVD17_24504</name>
</gene>
<keyword evidence="2" id="KW-1185">Reference proteome</keyword>
<sequence length="144" mass="16211">MIEGCTITLLGRSFPTDLCIITLGSFEVILGMDWLSKFDANIVCRERWVRLKALDGSPITVYGDQESKIPRVISMMKANRLIQQGCNSFLAYVKDVEGEPKQLLDVPIVCKFPEPVAKAPYRLAPSEMKELMTQLKDLLDKGFI</sequence>
<dbReference type="InterPro" id="IPR032567">
    <property type="entry name" value="RTL1-rel"/>
</dbReference>
<dbReference type="PANTHER" id="PTHR15503">
    <property type="entry name" value="LDOC1 RELATED"/>
    <property type="match status" value="1"/>
</dbReference>
<reference evidence="1" key="1">
    <citation type="journal article" date="2023" name="bioRxiv">
        <title>Improved chromosome-level genome assembly for marigold (Tagetes erecta).</title>
        <authorList>
            <person name="Jiang F."/>
            <person name="Yuan L."/>
            <person name="Wang S."/>
            <person name="Wang H."/>
            <person name="Xu D."/>
            <person name="Wang A."/>
            <person name="Fan W."/>
        </authorList>
    </citation>
    <scope>NUCLEOTIDE SEQUENCE</scope>
    <source>
        <strain evidence="1">WSJ</strain>
        <tissue evidence="1">Leaf</tissue>
    </source>
</reference>
<proteinExistence type="predicted"/>
<evidence type="ECO:0000313" key="2">
    <source>
        <dbReference type="Proteomes" id="UP001229421"/>
    </source>
</evidence>
<name>A0AAD8KFR3_TARER</name>